<dbReference type="AlphaFoldDB" id="A0A1J5PYE8"/>
<reference evidence="1" key="1">
    <citation type="submission" date="2016-10" db="EMBL/GenBank/DDBJ databases">
        <title>Sequence of Gallionella enrichment culture.</title>
        <authorList>
            <person name="Poehlein A."/>
            <person name="Muehling M."/>
            <person name="Daniel R."/>
        </authorList>
    </citation>
    <scope>NUCLEOTIDE SEQUENCE</scope>
</reference>
<sequence length="123" mass="13440">MLKLIALAVPSIPYAAVVGMNWLEPVPLPPKGYGSWIELQIMQYLRHSFPYLMCTCTAVADAAARLTIETVPVGSSAALPTRIVCEMERLPGPAKIQAFFKKGKLTYTIFAFEPGLPFVAGLR</sequence>
<evidence type="ECO:0000313" key="1">
    <source>
        <dbReference type="EMBL" id="OIQ72839.1"/>
    </source>
</evidence>
<name>A0A1J5PYE8_9ZZZZ</name>
<proteinExistence type="predicted"/>
<protein>
    <submittedName>
        <fullName evidence="1">Uncharacterized protein</fullName>
    </submittedName>
</protein>
<dbReference type="EMBL" id="MLJW01003110">
    <property type="protein sequence ID" value="OIQ72839.1"/>
    <property type="molecule type" value="Genomic_DNA"/>
</dbReference>
<organism evidence="1">
    <name type="scientific">mine drainage metagenome</name>
    <dbReference type="NCBI Taxonomy" id="410659"/>
    <lineage>
        <taxon>unclassified sequences</taxon>
        <taxon>metagenomes</taxon>
        <taxon>ecological metagenomes</taxon>
    </lineage>
</organism>
<accession>A0A1J5PYE8</accession>
<comment type="caution">
    <text evidence="1">The sequence shown here is derived from an EMBL/GenBank/DDBJ whole genome shotgun (WGS) entry which is preliminary data.</text>
</comment>
<gene>
    <name evidence="1" type="ORF">GALL_455340</name>
</gene>